<dbReference type="EMBL" id="JAGIZQ010000004">
    <property type="protein sequence ID" value="KAH6631761.1"/>
    <property type="molecule type" value="Genomic_DNA"/>
</dbReference>
<sequence length="557" mass="61711">MPLPFLASLYFEGYPSWLPDPYLVLKCTTAAAAVTLTKWYSGGRANTAERNMHGRVVLLTGGTSGIGAATAYELARRGAQLVLLTRLPPTDAFLVEFIDDLRTRTGNQMIYAEQVDLADLYSVRQFATRWIDNAPPRRLDVIVLCAATMVPPGGKRVETEEGVEVTWMVNYLANFHLLGILSPAIRAQPFDRDVRIVVPTCSSYIASPRLDAEVDAKDWTPQWAYARSKLALMMFAKAYQKHLDAYKRPDQLPMTARVVLVDPGLARTPGMRRWLTRGSLWGLLLYLIFYVFAWLFLKSPEMAAQSLLYAVMEGSLVSVPGGRLIKECMQVDCARTDVDDEKVAKQLWESSDKLIERVEKLQAVKRAKAKKEEEKREEEAKKAAQVEEIESLVGAITRGKAKAAKAATGSNAAPKKNGKKGKAAGNDAKYRPRLTELLIDKLDKPNLINLGTINLGTPRPPSPFITTSTMAAALQVPPPVPLPPPAQELMVPCQVLWGQKTQHPQYNASHCHPAFFTNKLRRPPFTISAGPEFNPVVHGYVYKDALWGSDKSAGPRL</sequence>
<evidence type="ECO:0000313" key="1">
    <source>
        <dbReference type="EMBL" id="KAH6631761.1"/>
    </source>
</evidence>
<keyword evidence="2" id="KW-1185">Reference proteome</keyword>
<organism evidence="1 2">
    <name type="scientific">Chaetomium tenue</name>
    <dbReference type="NCBI Taxonomy" id="1854479"/>
    <lineage>
        <taxon>Eukaryota</taxon>
        <taxon>Fungi</taxon>
        <taxon>Dikarya</taxon>
        <taxon>Ascomycota</taxon>
        <taxon>Pezizomycotina</taxon>
        <taxon>Sordariomycetes</taxon>
        <taxon>Sordariomycetidae</taxon>
        <taxon>Sordariales</taxon>
        <taxon>Chaetomiaceae</taxon>
        <taxon>Chaetomium</taxon>
    </lineage>
</organism>
<gene>
    <name evidence="1" type="ORF">F5144DRAFT_648882</name>
</gene>
<proteinExistence type="predicted"/>
<comment type="caution">
    <text evidence="1">The sequence shown here is derived from an EMBL/GenBank/DDBJ whole genome shotgun (WGS) entry which is preliminary data.</text>
</comment>
<evidence type="ECO:0000313" key="2">
    <source>
        <dbReference type="Proteomes" id="UP000724584"/>
    </source>
</evidence>
<name>A0ACB7PA99_9PEZI</name>
<dbReference type="Proteomes" id="UP000724584">
    <property type="component" value="Unassembled WGS sequence"/>
</dbReference>
<protein>
    <submittedName>
        <fullName evidence="1">Uncharacterized protein</fullName>
    </submittedName>
</protein>
<reference evidence="1 2" key="1">
    <citation type="journal article" date="2021" name="Nat. Commun.">
        <title>Genetic determinants of endophytism in the Arabidopsis root mycobiome.</title>
        <authorList>
            <person name="Mesny F."/>
            <person name="Miyauchi S."/>
            <person name="Thiergart T."/>
            <person name="Pickel B."/>
            <person name="Atanasova L."/>
            <person name="Karlsson M."/>
            <person name="Huettel B."/>
            <person name="Barry K.W."/>
            <person name="Haridas S."/>
            <person name="Chen C."/>
            <person name="Bauer D."/>
            <person name="Andreopoulos W."/>
            <person name="Pangilinan J."/>
            <person name="LaButti K."/>
            <person name="Riley R."/>
            <person name="Lipzen A."/>
            <person name="Clum A."/>
            <person name="Drula E."/>
            <person name="Henrissat B."/>
            <person name="Kohler A."/>
            <person name="Grigoriev I.V."/>
            <person name="Martin F.M."/>
            <person name="Hacquard S."/>
        </authorList>
    </citation>
    <scope>NUCLEOTIDE SEQUENCE [LARGE SCALE GENOMIC DNA]</scope>
    <source>
        <strain evidence="1 2">MPI-SDFR-AT-0079</strain>
    </source>
</reference>
<accession>A0ACB7PA99</accession>